<accession>A0ABD3I4V3</accession>
<evidence type="ECO:0000313" key="2">
    <source>
        <dbReference type="EMBL" id="KAL3697400.1"/>
    </source>
</evidence>
<feature type="compositionally biased region" description="Basic residues" evidence="1">
    <location>
        <begin position="318"/>
        <end position="327"/>
    </location>
</feature>
<feature type="compositionally biased region" description="Polar residues" evidence="1">
    <location>
        <begin position="204"/>
        <end position="223"/>
    </location>
</feature>
<evidence type="ECO:0000256" key="1">
    <source>
        <dbReference type="SAM" id="MobiDB-lite"/>
    </source>
</evidence>
<feature type="region of interest" description="Disordered" evidence="1">
    <location>
        <begin position="59"/>
        <end position="80"/>
    </location>
</feature>
<feature type="region of interest" description="Disordered" evidence="1">
    <location>
        <begin position="156"/>
        <end position="175"/>
    </location>
</feature>
<dbReference type="AlphaFoldDB" id="A0ABD3I4V3"/>
<dbReference type="PANTHER" id="PTHR33356:SF5">
    <property type="entry name" value="TIP41-LIKE PROTEIN"/>
    <property type="match status" value="1"/>
</dbReference>
<sequence>MAYEVARVHGLIRSHIHEDGKEGFAEAWPLLPHSKKQTSKLSPDTPLLLDFPSDMNPWLESSPSSSLGSSTETETESDEEDDFIAGLAEQIAHSMLNEEDTTETADAADQFARAKTSGIPVFPCGLNLGSQKVAVSPQSSWSASSWSASWSESVSSSKQSSELSSPSTTPSASKSDAWKLLNEAAGEVGRLKISEERRHGSFPLKQSKQAVGSGSNDSRQGISPSDLFPRSCWKQPNQSVLPLPTPVCSVAAPVASVVPKDRNISGAAHGNRIVTRSRDEDRKLGSNVQCHQPQHRSPRTDGTGWSNRQNRPGQSKGAQHKNAKSHHNFGVQQRAGGKPTEWNPGQHWAGGPVVNGGSGMRAVFLGNPGSSRESAGTGVFLPRCVGGASDYRRKPACSTVLLPSRIVQVLNLNVEDMRSHPAPMPVGAVQRRSDFVRGHPPQMYIMELNSGASKADSGTPSAFPRKCQSARARHPSDVSAEYSLPTEWTY</sequence>
<feature type="compositionally biased region" description="Polar residues" evidence="1">
    <location>
        <begin position="303"/>
        <end position="317"/>
    </location>
</feature>
<feature type="region of interest" description="Disordered" evidence="1">
    <location>
        <begin position="268"/>
        <end position="353"/>
    </location>
</feature>
<dbReference type="PANTHER" id="PTHR33356">
    <property type="entry name" value="TIP41-LIKE PROTEIN"/>
    <property type="match status" value="1"/>
</dbReference>
<protein>
    <submittedName>
        <fullName evidence="2">Uncharacterized protein</fullName>
    </submittedName>
</protein>
<feature type="region of interest" description="Disordered" evidence="1">
    <location>
        <begin position="194"/>
        <end position="230"/>
    </location>
</feature>
<gene>
    <name evidence="2" type="ORF">R1sor_011476</name>
</gene>
<reference evidence="2 3" key="1">
    <citation type="submission" date="2024-09" db="EMBL/GenBank/DDBJ databases">
        <title>Chromosome-scale assembly of Riccia sorocarpa.</title>
        <authorList>
            <person name="Paukszto L."/>
        </authorList>
    </citation>
    <scope>NUCLEOTIDE SEQUENCE [LARGE SCALE GENOMIC DNA]</scope>
    <source>
        <strain evidence="2">LP-2024</strain>
        <tissue evidence="2">Aerial parts of the thallus</tissue>
    </source>
</reference>
<keyword evidence="3" id="KW-1185">Reference proteome</keyword>
<comment type="caution">
    <text evidence="2">The sequence shown here is derived from an EMBL/GenBank/DDBJ whole genome shotgun (WGS) entry which is preliminary data.</text>
</comment>
<name>A0ABD3I4V3_9MARC</name>
<dbReference type="Proteomes" id="UP001633002">
    <property type="component" value="Unassembled WGS sequence"/>
</dbReference>
<feature type="compositionally biased region" description="Low complexity" evidence="1">
    <location>
        <begin position="60"/>
        <end position="72"/>
    </location>
</feature>
<evidence type="ECO:0000313" key="3">
    <source>
        <dbReference type="Proteomes" id="UP001633002"/>
    </source>
</evidence>
<proteinExistence type="predicted"/>
<organism evidence="2 3">
    <name type="scientific">Riccia sorocarpa</name>
    <dbReference type="NCBI Taxonomy" id="122646"/>
    <lineage>
        <taxon>Eukaryota</taxon>
        <taxon>Viridiplantae</taxon>
        <taxon>Streptophyta</taxon>
        <taxon>Embryophyta</taxon>
        <taxon>Marchantiophyta</taxon>
        <taxon>Marchantiopsida</taxon>
        <taxon>Marchantiidae</taxon>
        <taxon>Marchantiales</taxon>
        <taxon>Ricciaceae</taxon>
        <taxon>Riccia</taxon>
    </lineage>
</organism>
<dbReference type="EMBL" id="JBJQOH010000002">
    <property type="protein sequence ID" value="KAL3697400.1"/>
    <property type="molecule type" value="Genomic_DNA"/>
</dbReference>